<evidence type="ECO:0000313" key="2">
    <source>
        <dbReference type="Proteomes" id="UP000617402"/>
    </source>
</evidence>
<protein>
    <submittedName>
        <fullName evidence="1">Uncharacterized protein</fullName>
    </submittedName>
</protein>
<dbReference type="EMBL" id="JACVHF010000005">
    <property type="protein sequence ID" value="MBC9784308.1"/>
    <property type="molecule type" value="Genomic_DNA"/>
</dbReference>
<comment type="caution">
    <text evidence="1">The sequence shown here is derived from an EMBL/GenBank/DDBJ whole genome shotgun (WGS) entry which is preliminary data.</text>
</comment>
<sequence>MNRLYQQTSVIPTSKKSFEECGEFLGDTVITAVCLTGLCTSANV</sequence>
<reference evidence="1 2" key="1">
    <citation type="submission" date="2020-07" db="EMBL/GenBank/DDBJ databases">
        <title>Draft whole-genome sequence of Heliobacterium chlorum DSM 3682, type strain.</title>
        <authorList>
            <person name="Kyndt J.A."/>
            <person name="Meyer T.E."/>
            <person name="Imhoff J.F."/>
        </authorList>
    </citation>
    <scope>NUCLEOTIDE SEQUENCE [LARGE SCALE GENOMIC DNA]</scope>
    <source>
        <strain evidence="1 2">DSM 3682</strain>
    </source>
</reference>
<evidence type="ECO:0000313" key="1">
    <source>
        <dbReference type="EMBL" id="MBC9784308.1"/>
    </source>
</evidence>
<name>A0ABR7T0I7_HELCL</name>
<organism evidence="1 2">
    <name type="scientific">Heliobacterium chlorum</name>
    <dbReference type="NCBI Taxonomy" id="2698"/>
    <lineage>
        <taxon>Bacteria</taxon>
        <taxon>Bacillati</taxon>
        <taxon>Bacillota</taxon>
        <taxon>Clostridia</taxon>
        <taxon>Eubacteriales</taxon>
        <taxon>Heliobacteriaceae</taxon>
        <taxon>Heliobacterium</taxon>
    </lineage>
</organism>
<dbReference type="Proteomes" id="UP000617402">
    <property type="component" value="Unassembled WGS sequence"/>
</dbReference>
<keyword evidence="2" id="KW-1185">Reference proteome</keyword>
<accession>A0ABR7T0I7</accession>
<gene>
    <name evidence="1" type="ORF">H1S01_07260</name>
</gene>
<proteinExistence type="predicted"/>